<gene>
    <name evidence="8" type="ORF">GCM10017667_06190</name>
</gene>
<dbReference type="GO" id="GO:0005737">
    <property type="term" value="C:cytoplasm"/>
    <property type="evidence" value="ECO:0007669"/>
    <property type="project" value="InterPro"/>
</dbReference>
<protein>
    <submittedName>
        <fullName evidence="8">Acetylglutamate kinase</fullName>
    </submittedName>
</protein>
<reference evidence="8" key="1">
    <citation type="journal article" date="2014" name="Int. J. Syst. Evol. Microbiol.">
        <title>Complete genome sequence of Corynebacterium casei LMG S-19264T (=DSM 44701T), isolated from a smear-ripened cheese.</title>
        <authorList>
            <consortium name="US DOE Joint Genome Institute (JGI-PGF)"/>
            <person name="Walter F."/>
            <person name="Albersmeier A."/>
            <person name="Kalinowski J."/>
            <person name="Ruckert C."/>
        </authorList>
    </citation>
    <scope>NUCLEOTIDE SEQUENCE</scope>
    <source>
        <strain evidence="8">JCM 4122</strain>
    </source>
</reference>
<dbReference type="PANTHER" id="PTHR23342:SF20">
    <property type="entry name" value="[LYSW]-AMINOADIPATE KINASE"/>
    <property type="match status" value="1"/>
</dbReference>
<dbReference type="Pfam" id="PF00696">
    <property type="entry name" value="AA_kinase"/>
    <property type="match status" value="1"/>
</dbReference>
<dbReference type="GO" id="GO:0006526">
    <property type="term" value="P:L-arginine biosynthetic process"/>
    <property type="evidence" value="ECO:0007669"/>
    <property type="project" value="TreeGrafter"/>
</dbReference>
<dbReference type="InterPro" id="IPR004662">
    <property type="entry name" value="AcgluKinase_fam"/>
</dbReference>
<name>A0A919BDI0_STRFL</name>
<dbReference type="GO" id="GO:0005524">
    <property type="term" value="F:ATP binding"/>
    <property type="evidence" value="ECO:0007669"/>
    <property type="project" value="UniProtKB-KW"/>
</dbReference>
<evidence type="ECO:0000256" key="1">
    <source>
        <dbReference type="ARBA" id="ARBA00022605"/>
    </source>
</evidence>
<comment type="caution">
    <text evidence="8">The sequence shown here is derived from an EMBL/GenBank/DDBJ whole genome shotgun (WGS) entry which is preliminary data.</text>
</comment>
<comment type="pathway">
    <text evidence="6">Amino-acid biosynthesis.</text>
</comment>
<evidence type="ECO:0000256" key="4">
    <source>
        <dbReference type="ARBA" id="ARBA00022777"/>
    </source>
</evidence>
<dbReference type="PANTHER" id="PTHR23342">
    <property type="entry name" value="N-ACETYLGLUTAMATE SYNTHASE"/>
    <property type="match status" value="1"/>
</dbReference>
<dbReference type="PRINTS" id="PR00474">
    <property type="entry name" value="GLU5KINASE"/>
</dbReference>
<evidence type="ECO:0000256" key="5">
    <source>
        <dbReference type="ARBA" id="ARBA00022840"/>
    </source>
</evidence>
<dbReference type="InterPro" id="IPR001048">
    <property type="entry name" value="Asp/Glu/Uridylate_kinase"/>
</dbReference>
<evidence type="ECO:0000256" key="6">
    <source>
        <dbReference type="ARBA" id="ARBA00029440"/>
    </source>
</evidence>
<dbReference type="GO" id="GO:0003991">
    <property type="term" value="F:acetylglutamate kinase activity"/>
    <property type="evidence" value="ECO:0007669"/>
    <property type="project" value="TreeGrafter"/>
</dbReference>
<dbReference type="AlphaFoldDB" id="A0A919BDI0"/>
<proteinExistence type="predicted"/>
<keyword evidence="2" id="KW-0808">Transferase</keyword>
<dbReference type="NCBIfam" id="TIGR00761">
    <property type="entry name" value="argB"/>
    <property type="match status" value="1"/>
</dbReference>
<accession>A0A919BDI0</accession>
<dbReference type="Gene3D" id="3.40.1160.10">
    <property type="entry name" value="Acetylglutamate kinase-like"/>
    <property type="match status" value="1"/>
</dbReference>
<feature type="domain" description="Aspartate/glutamate/uridylate kinase" evidence="7">
    <location>
        <begin position="1"/>
        <end position="241"/>
    </location>
</feature>
<keyword evidence="9" id="KW-1185">Reference proteome</keyword>
<evidence type="ECO:0000313" key="8">
    <source>
        <dbReference type="EMBL" id="GHF81255.1"/>
    </source>
</evidence>
<keyword evidence="1" id="KW-0028">Amino-acid biosynthesis</keyword>
<dbReference type="GeneID" id="95663605"/>
<dbReference type="Proteomes" id="UP000632849">
    <property type="component" value="Unassembled WGS sequence"/>
</dbReference>
<dbReference type="PIRSF" id="PIRSF000728">
    <property type="entry name" value="NAGK"/>
    <property type="match status" value="1"/>
</dbReference>
<keyword evidence="3" id="KW-0547">Nucleotide-binding</keyword>
<evidence type="ECO:0000256" key="3">
    <source>
        <dbReference type="ARBA" id="ARBA00022741"/>
    </source>
</evidence>
<reference evidence="8" key="2">
    <citation type="submission" date="2020-09" db="EMBL/GenBank/DDBJ databases">
        <authorList>
            <person name="Sun Q."/>
            <person name="Ohkuma M."/>
        </authorList>
    </citation>
    <scope>NUCLEOTIDE SEQUENCE</scope>
    <source>
        <strain evidence="8">JCM 4122</strain>
    </source>
</reference>
<dbReference type="EMBL" id="BNBE01000001">
    <property type="protein sequence ID" value="GHF81255.1"/>
    <property type="molecule type" value="Genomic_DNA"/>
</dbReference>
<dbReference type="NCBIfam" id="NF010659">
    <property type="entry name" value="PRK14058.1-1"/>
    <property type="match status" value="1"/>
</dbReference>
<evidence type="ECO:0000256" key="2">
    <source>
        <dbReference type="ARBA" id="ARBA00022679"/>
    </source>
</evidence>
<dbReference type="SUPFAM" id="SSF53633">
    <property type="entry name" value="Carbamate kinase-like"/>
    <property type="match status" value="1"/>
</dbReference>
<organism evidence="8 9">
    <name type="scientific">Streptomyces filamentosus</name>
    <name type="common">Streptomyces roseosporus</name>
    <dbReference type="NCBI Taxonomy" id="67294"/>
    <lineage>
        <taxon>Bacteria</taxon>
        <taxon>Bacillati</taxon>
        <taxon>Actinomycetota</taxon>
        <taxon>Actinomycetes</taxon>
        <taxon>Kitasatosporales</taxon>
        <taxon>Streptomycetaceae</taxon>
        <taxon>Streptomyces</taxon>
    </lineage>
</organism>
<dbReference type="InterPro" id="IPR036393">
    <property type="entry name" value="AceGlu_kinase-like_sf"/>
</dbReference>
<sequence>MTIVVKLGSGLDGDAVLDDIAALAREGTRVVLVHGGGAEADRLSGQLGRTVEHLRSADGTSARRTDAAALDALTMALLGRVKPALLSGLRRRGVTAAGLSGADGGTLTAVRKTALRVHDADGRARIVRDDLSGRVDRVDPRLLRTLLAAGVLPVLSPPAAAEDGTLLNVDADRAAAAVATALDATALVLLTRAPGVLGDPDRPDSLLADLETGPSADLPPTVRGRMRHKLRAAADALAGGVGLVAVAPGHGPAPVRAALDSRTGTRLRLPALTHRSPA</sequence>
<keyword evidence="4 8" id="KW-0418">Kinase</keyword>
<keyword evidence="5" id="KW-0067">ATP-binding</keyword>
<evidence type="ECO:0000313" key="9">
    <source>
        <dbReference type="Proteomes" id="UP000632849"/>
    </source>
</evidence>
<dbReference type="RefSeq" id="WP_150235957.1">
    <property type="nucleotide sequence ID" value="NZ_BNBE01000001.1"/>
</dbReference>
<evidence type="ECO:0000259" key="7">
    <source>
        <dbReference type="Pfam" id="PF00696"/>
    </source>
</evidence>
<dbReference type="InterPro" id="IPR001057">
    <property type="entry name" value="Glu/AcGlu_kinase"/>
</dbReference>